<keyword evidence="4" id="KW-0808">Transferase</keyword>
<dbReference type="InterPro" id="IPR005835">
    <property type="entry name" value="NTP_transferase_dom"/>
</dbReference>
<evidence type="ECO:0000256" key="3">
    <source>
        <dbReference type="ARBA" id="ARBA00012387"/>
    </source>
</evidence>
<dbReference type="InterPro" id="IPR050486">
    <property type="entry name" value="Mannose-1P_guanyltransferase"/>
</dbReference>
<dbReference type="PROSITE" id="PS00101">
    <property type="entry name" value="HEXAPEP_TRANSFERASES"/>
    <property type="match status" value="1"/>
</dbReference>
<evidence type="ECO:0000259" key="7">
    <source>
        <dbReference type="Pfam" id="PF00483"/>
    </source>
</evidence>
<name>A0ABP1PNM0_9HEXA</name>
<dbReference type="InterPro" id="IPR056729">
    <property type="entry name" value="GMPPB_C"/>
</dbReference>
<dbReference type="InterPro" id="IPR029044">
    <property type="entry name" value="Nucleotide-diphossugar_trans"/>
</dbReference>
<evidence type="ECO:0000313" key="9">
    <source>
        <dbReference type="EMBL" id="CAL8071821.1"/>
    </source>
</evidence>
<sequence length="356" mass="39785">MMTSEESSNTGTMKALIMVDRDASWLRPLNNVFPQPLLEFANKSMLEHQLDALVDAGVRQVVIAVPYRAEEMEQEFKPYAERKGVKLIFSQETEPLGTAGPMALARKYLESDSEPFFVLNSDILCDFPFKDMVAFHKNHGGEGTIAVTKVEEPSKYGVVIYDQKGKVESFMEKPEEFVSNKINAGLYILNSKVLDRIEILPASMEKEIFPMMASSQQLYAYELKGYWIDIGKQDILTGTCLYLQAERQNSETKLKFRSEVGIVGNVLIDESVKIGSNCHVGPSVTIGKDVIIGDNVCIKRCVILRGSKIGSNTWLEDCIVGVYCKIGQMVRMEKSVVPSQNIITDNGVYVILSSHK</sequence>
<evidence type="ECO:0000256" key="4">
    <source>
        <dbReference type="ARBA" id="ARBA00022679"/>
    </source>
</evidence>
<evidence type="ECO:0000259" key="8">
    <source>
        <dbReference type="Pfam" id="PF25087"/>
    </source>
</evidence>
<evidence type="ECO:0000256" key="5">
    <source>
        <dbReference type="ARBA" id="ARBA00022741"/>
    </source>
</evidence>
<dbReference type="Pfam" id="PF00483">
    <property type="entry name" value="NTP_transferase"/>
    <property type="match status" value="1"/>
</dbReference>
<reference evidence="9 10" key="1">
    <citation type="submission" date="2024-08" db="EMBL/GenBank/DDBJ databases">
        <authorList>
            <person name="Cucini C."/>
            <person name="Frati F."/>
        </authorList>
    </citation>
    <scope>NUCLEOTIDE SEQUENCE [LARGE SCALE GENOMIC DNA]</scope>
</reference>
<keyword evidence="5" id="KW-0547">Nucleotide-binding</keyword>
<accession>A0ABP1PNM0</accession>
<dbReference type="Gene3D" id="2.160.10.10">
    <property type="entry name" value="Hexapeptide repeat proteins"/>
    <property type="match status" value="1"/>
</dbReference>
<feature type="domain" description="Mannose-1-phosphate guanyltransferase C-terminal" evidence="8">
    <location>
        <begin position="262"/>
        <end position="350"/>
    </location>
</feature>
<dbReference type="EMBL" id="CAXLJM020000006">
    <property type="protein sequence ID" value="CAL8071821.1"/>
    <property type="molecule type" value="Genomic_DNA"/>
</dbReference>
<evidence type="ECO:0000256" key="1">
    <source>
        <dbReference type="ARBA" id="ARBA00004823"/>
    </source>
</evidence>
<dbReference type="InterPro" id="IPR045233">
    <property type="entry name" value="GMPPB_N"/>
</dbReference>
<dbReference type="SUPFAM" id="SSF53448">
    <property type="entry name" value="Nucleotide-diphospho-sugar transferases"/>
    <property type="match status" value="1"/>
</dbReference>
<keyword evidence="6" id="KW-0342">GTP-binding</keyword>
<comment type="similarity">
    <text evidence="2">Belongs to the transferase hexapeptide repeat family.</text>
</comment>
<comment type="pathway">
    <text evidence="1">Nucleotide-sugar biosynthesis; GDP-alpha-D-mannose biosynthesis; GDP-alpha-D-mannose from alpha-D-mannose 1-phosphate (GTP route): step 1/1.</text>
</comment>
<dbReference type="InterPro" id="IPR018357">
    <property type="entry name" value="Hexapep_transf_CS"/>
</dbReference>
<dbReference type="PANTHER" id="PTHR22572">
    <property type="entry name" value="SUGAR-1-PHOSPHATE GUANYL TRANSFERASE"/>
    <property type="match status" value="1"/>
</dbReference>
<evidence type="ECO:0000313" key="10">
    <source>
        <dbReference type="Proteomes" id="UP001642540"/>
    </source>
</evidence>
<dbReference type="Proteomes" id="UP001642540">
    <property type="component" value="Unassembled WGS sequence"/>
</dbReference>
<keyword evidence="10" id="KW-1185">Reference proteome</keyword>
<dbReference type="CDD" id="cd06425">
    <property type="entry name" value="M1P_guanylylT_B_like_N"/>
    <property type="match status" value="1"/>
</dbReference>
<protein>
    <recommendedName>
        <fullName evidence="3">mannose-1-phosphate guanylyltransferase</fullName>
        <ecNumber evidence="3">2.7.7.13</ecNumber>
    </recommendedName>
</protein>
<evidence type="ECO:0000256" key="6">
    <source>
        <dbReference type="ARBA" id="ARBA00023134"/>
    </source>
</evidence>
<evidence type="ECO:0000256" key="2">
    <source>
        <dbReference type="ARBA" id="ARBA00007274"/>
    </source>
</evidence>
<comment type="caution">
    <text evidence="9">The sequence shown here is derived from an EMBL/GenBank/DDBJ whole genome shotgun (WGS) entry which is preliminary data.</text>
</comment>
<dbReference type="EC" id="2.7.7.13" evidence="3"/>
<feature type="domain" description="Nucleotidyl transferase" evidence="7">
    <location>
        <begin position="14"/>
        <end position="234"/>
    </location>
</feature>
<proteinExistence type="inferred from homology"/>
<dbReference type="Gene3D" id="3.90.550.10">
    <property type="entry name" value="Spore Coat Polysaccharide Biosynthesis Protein SpsA, Chain A"/>
    <property type="match status" value="1"/>
</dbReference>
<dbReference type="Pfam" id="PF25087">
    <property type="entry name" value="GMPPB_C"/>
    <property type="match status" value="1"/>
</dbReference>
<organism evidence="9 10">
    <name type="scientific">Orchesella dallaii</name>
    <dbReference type="NCBI Taxonomy" id="48710"/>
    <lineage>
        <taxon>Eukaryota</taxon>
        <taxon>Metazoa</taxon>
        <taxon>Ecdysozoa</taxon>
        <taxon>Arthropoda</taxon>
        <taxon>Hexapoda</taxon>
        <taxon>Collembola</taxon>
        <taxon>Entomobryomorpha</taxon>
        <taxon>Entomobryoidea</taxon>
        <taxon>Orchesellidae</taxon>
        <taxon>Orchesellinae</taxon>
        <taxon>Orchesella</taxon>
    </lineage>
</organism>
<gene>
    <name evidence="9" type="ORF">ODALV1_LOCUS1904</name>
</gene>